<dbReference type="Gene3D" id="1.20.120.1630">
    <property type="match status" value="1"/>
</dbReference>
<keyword evidence="3 5" id="KW-1133">Transmembrane helix</keyword>
<keyword evidence="2 5" id="KW-0812">Transmembrane</keyword>
<feature type="transmembrane region" description="Helical" evidence="5">
    <location>
        <begin position="42"/>
        <end position="63"/>
    </location>
</feature>
<evidence type="ECO:0000256" key="2">
    <source>
        <dbReference type="ARBA" id="ARBA00022692"/>
    </source>
</evidence>
<feature type="transmembrane region" description="Helical" evidence="5">
    <location>
        <begin position="171"/>
        <end position="200"/>
    </location>
</feature>
<dbReference type="PANTHER" id="PTHR43847">
    <property type="entry name" value="BLL3993 PROTEIN"/>
    <property type="match status" value="1"/>
</dbReference>
<dbReference type="Proteomes" id="UP000191988">
    <property type="component" value="Unassembled WGS sequence"/>
</dbReference>
<evidence type="ECO:0000313" key="6">
    <source>
        <dbReference type="EMBL" id="CUX37171.1"/>
    </source>
</evidence>
<keyword evidence="4 5" id="KW-0472">Membrane</keyword>
<evidence type="ECO:0008006" key="8">
    <source>
        <dbReference type="Google" id="ProtNLM"/>
    </source>
</evidence>
<comment type="subcellular location">
    <subcellularLocation>
        <location evidence="1">Endomembrane system</location>
        <topology evidence="1">Multi-pass membrane protein</topology>
    </subcellularLocation>
</comment>
<dbReference type="Pfam" id="PF04191">
    <property type="entry name" value="PEMT"/>
    <property type="match status" value="1"/>
</dbReference>
<sequence>MVSDTDPPPMSRTVAILYAFGLPLGLIALVFLPAGRIDWPPGWIFIAVLVVAFSFSALVLARVNPIIFRARSRFQPGTKRWDLILVTAILLAFAAEIPVATLDAGRMEWSAVPLWVIPVGYVLLIGGIAVAAWAQAVNPFLEPGVRIQTERGQHVITSGPYGIVRHPGYTAAIAMFAGVPLALASWMALLPATLAIALLIMRTGLEDRLLQAELPGYADYVRERRYRLIPGIW</sequence>
<dbReference type="GO" id="GO:0012505">
    <property type="term" value="C:endomembrane system"/>
    <property type="evidence" value="ECO:0007669"/>
    <property type="project" value="UniProtKB-SubCell"/>
</dbReference>
<gene>
    <name evidence="6" type="ORF">AGR3A_Cc430054</name>
</gene>
<dbReference type="InterPro" id="IPR052527">
    <property type="entry name" value="Metal_cation-efflux_comp"/>
</dbReference>
<accession>A0A1S7QIE6</accession>
<evidence type="ECO:0000256" key="5">
    <source>
        <dbReference type="SAM" id="Phobius"/>
    </source>
</evidence>
<protein>
    <recommendedName>
        <fullName evidence="8">Isoprenylcysteine carboxyl methyltransferase</fullName>
    </recommendedName>
</protein>
<dbReference type="InterPro" id="IPR007318">
    <property type="entry name" value="Phopholipid_MeTrfase"/>
</dbReference>
<dbReference type="PANTHER" id="PTHR43847:SF1">
    <property type="entry name" value="BLL3993 PROTEIN"/>
    <property type="match status" value="1"/>
</dbReference>
<feature type="transmembrane region" description="Helical" evidence="5">
    <location>
        <begin position="114"/>
        <end position="134"/>
    </location>
</feature>
<organism evidence="6 7">
    <name type="scientific">Agrobacterium tomkonis CFBP 6623</name>
    <dbReference type="NCBI Taxonomy" id="1183432"/>
    <lineage>
        <taxon>Bacteria</taxon>
        <taxon>Pseudomonadati</taxon>
        <taxon>Pseudomonadota</taxon>
        <taxon>Alphaproteobacteria</taxon>
        <taxon>Hyphomicrobiales</taxon>
        <taxon>Rhizobiaceae</taxon>
        <taxon>Rhizobium/Agrobacterium group</taxon>
        <taxon>Agrobacterium</taxon>
        <taxon>Agrobacterium tumefaciens complex</taxon>
    </lineage>
</organism>
<name>A0A1S7QIE6_9HYPH</name>
<feature type="transmembrane region" description="Helical" evidence="5">
    <location>
        <begin position="83"/>
        <end position="102"/>
    </location>
</feature>
<dbReference type="EMBL" id="FBWK01000038">
    <property type="protein sequence ID" value="CUX37171.1"/>
    <property type="molecule type" value="Genomic_DNA"/>
</dbReference>
<proteinExistence type="predicted"/>
<keyword evidence="7" id="KW-1185">Reference proteome</keyword>
<evidence type="ECO:0000256" key="1">
    <source>
        <dbReference type="ARBA" id="ARBA00004127"/>
    </source>
</evidence>
<evidence type="ECO:0000313" key="7">
    <source>
        <dbReference type="Proteomes" id="UP000191988"/>
    </source>
</evidence>
<evidence type="ECO:0000256" key="4">
    <source>
        <dbReference type="ARBA" id="ARBA00023136"/>
    </source>
</evidence>
<reference evidence="7" key="1">
    <citation type="submission" date="2016-01" db="EMBL/GenBank/DDBJ databases">
        <authorList>
            <person name="Regsiter A."/>
            <person name="william w."/>
        </authorList>
    </citation>
    <scope>NUCLEOTIDE SEQUENCE [LARGE SCALE GENOMIC DNA]</scope>
    <source>
        <strain evidence="7">CFBP 6623</strain>
    </source>
</reference>
<evidence type="ECO:0000256" key="3">
    <source>
        <dbReference type="ARBA" id="ARBA00022989"/>
    </source>
</evidence>
<dbReference type="STRING" id="1183432.AGR3A_Cc430054"/>
<dbReference type="AlphaFoldDB" id="A0A1S7QIE6"/>
<feature type="transmembrane region" description="Helical" evidence="5">
    <location>
        <begin position="15"/>
        <end position="35"/>
    </location>
</feature>